<feature type="non-terminal residue" evidence="4">
    <location>
        <position position="94"/>
    </location>
</feature>
<sequence length="94" mass="10221">VTEETCEILQTFGYAFEQRGLVAVKGKGQLMTYYLQGKTTRQNSLHSSPILAAINPMETLPEMDESKESTPPNEQTGSLLPSISSSSNSPNSVK</sequence>
<dbReference type="Proteomes" id="UP001151699">
    <property type="component" value="Chromosome A"/>
</dbReference>
<dbReference type="AlphaFoldDB" id="A0A9Q0NH78"/>
<dbReference type="Gene3D" id="3.30.70.1230">
    <property type="entry name" value="Nucleotide cyclase"/>
    <property type="match status" value="1"/>
</dbReference>
<gene>
    <name evidence="4" type="primary">ADCY7</name>
    <name evidence="4" type="ORF">Bhyg_04722</name>
</gene>
<comment type="caution">
    <text evidence="4">The sequence shown here is derived from an EMBL/GenBank/DDBJ whole genome shotgun (WGS) entry which is preliminary data.</text>
</comment>
<dbReference type="EMBL" id="WJQU01000001">
    <property type="protein sequence ID" value="KAJ6649486.1"/>
    <property type="molecule type" value="Genomic_DNA"/>
</dbReference>
<organism evidence="4 5">
    <name type="scientific">Pseudolycoriella hygida</name>
    <dbReference type="NCBI Taxonomy" id="35572"/>
    <lineage>
        <taxon>Eukaryota</taxon>
        <taxon>Metazoa</taxon>
        <taxon>Ecdysozoa</taxon>
        <taxon>Arthropoda</taxon>
        <taxon>Hexapoda</taxon>
        <taxon>Insecta</taxon>
        <taxon>Pterygota</taxon>
        <taxon>Neoptera</taxon>
        <taxon>Endopterygota</taxon>
        <taxon>Diptera</taxon>
        <taxon>Nematocera</taxon>
        <taxon>Sciaroidea</taxon>
        <taxon>Sciaridae</taxon>
        <taxon>Pseudolycoriella</taxon>
    </lineage>
</organism>
<reference evidence="4" key="1">
    <citation type="submission" date="2022-07" db="EMBL/GenBank/DDBJ databases">
        <authorList>
            <person name="Trinca V."/>
            <person name="Uliana J.V.C."/>
            <person name="Torres T.T."/>
            <person name="Ward R.J."/>
            <person name="Monesi N."/>
        </authorList>
    </citation>
    <scope>NUCLEOTIDE SEQUENCE</scope>
    <source>
        <strain evidence="4">HSMRA1968</strain>
        <tissue evidence="4">Whole embryos</tissue>
    </source>
</reference>
<dbReference type="Pfam" id="PF00211">
    <property type="entry name" value="Guanylate_cyc"/>
    <property type="match status" value="1"/>
</dbReference>
<evidence type="ECO:0000256" key="1">
    <source>
        <dbReference type="ARBA" id="ARBA00023239"/>
    </source>
</evidence>
<feature type="domain" description="Guanylate cyclase" evidence="3">
    <location>
        <begin position="1"/>
        <end position="37"/>
    </location>
</feature>
<evidence type="ECO:0000256" key="2">
    <source>
        <dbReference type="SAM" id="MobiDB-lite"/>
    </source>
</evidence>
<dbReference type="GO" id="GO:0035556">
    <property type="term" value="P:intracellular signal transduction"/>
    <property type="evidence" value="ECO:0007669"/>
    <property type="project" value="InterPro"/>
</dbReference>
<feature type="non-terminal residue" evidence="4">
    <location>
        <position position="1"/>
    </location>
</feature>
<dbReference type="GO" id="GO:0009190">
    <property type="term" value="P:cyclic nucleotide biosynthetic process"/>
    <property type="evidence" value="ECO:0007669"/>
    <property type="project" value="InterPro"/>
</dbReference>
<name>A0A9Q0NH78_9DIPT</name>
<keyword evidence="5" id="KW-1185">Reference proteome</keyword>
<proteinExistence type="predicted"/>
<evidence type="ECO:0000313" key="5">
    <source>
        <dbReference type="Proteomes" id="UP001151699"/>
    </source>
</evidence>
<dbReference type="SUPFAM" id="SSF55073">
    <property type="entry name" value="Nucleotide cyclase"/>
    <property type="match status" value="1"/>
</dbReference>
<protein>
    <submittedName>
        <fullName evidence="4">Adenylate cyclase type 7</fullName>
    </submittedName>
</protein>
<dbReference type="InterPro" id="IPR029787">
    <property type="entry name" value="Nucleotide_cyclase"/>
</dbReference>
<dbReference type="GO" id="GO:0016829">
    <property type="term" value="F:lyase activity"/>
    <property type="evidence" value="ECO:0007669"/>
    <property type="project" value="UniProtKB-KW"/>
</dbReference>
<feature type="compositionally biased region" description="Low complexity" evidence="2">
    <location>
        <begin position="78"/>
        <end position="94"/>
    </location>
</feature>
<keyword evidence="1" id="KW-0456">Lyase</keyword>
<accession>A0A9Q0NH78</accession>
<feature type="region of interest" description="Disordered" evidence="2">
    <location>
        <begin position="57"/>
        <end position="94"/>
    </location>
</feature>
<evidence type="ECO:0000313" key="4">
    <source>
        <dbReference type="EMBL" id="KAJ6649486.1"/>
    </source>
</evidence>
<dbReference type="InterPro" id="IPR001054">
    <property type="entry name" value="A/G_cyclase"/>
</dbReference>
<dbReference type="OrthoDB" id="10261550at2759"/>
<evidence type="ECO:0000259" key="3">
    <source>
        <dbReference type="Pfam" id="PF00211"/>
    </source>
</evidence>